<comment type="caution">
    <text evidence="2">The sequence shown here is derived from an EMBL/GenBank/DDBJ whole genome shotgun (WGS) entry which is preliminary data.</text>
</comment>
<protein>
    <submittedName>
        <fullName evidence="2">BTB/POZ domain-containing protein</fullName>
    </submittedName>
</protein>
<gene>
    <name evidence="2" type="ORF">PMIN01_09252</name>
</gene>
<dbReference type="Pfam" id="PF00651">
    <property type="entry name" value="BTB"/>
    <property type="match status" value="1"/>
</dbReference>
<dbReference type="CDD" id="cd18186">
    <property type="entry name" value="BTB_POZ_ZBTB_KLHL-like"/>
    <property type="match status" value="1"/>
</dbReference>
<dbReference type="OrthoDB" id="6359816at2759"/>
<dbReference type="AlphaFoldDB" id="A0A9P6GDU4"/>
<dbReference type="InterPro" id="IPR011333">
    <property type="entry name" value="SKP1/BTB/POZ_sf"/>
</dbReference>
<dbReference type="PANTHER" id="PTHR47843">
    <property type="entry name" value="BTB DOMAIN-CONTAINING PROTEIN-RELATED"/>
    <property type="match status" value="1"/>
</dbReference>
<name>A0A9P6GDU4_9PLEO</name>
<dbReference type="InterPro" id="IPR000210">
    <property type="entry name" value="BTB/POZ_dom"/>
</dbReference>
<evidence type="ECO:0000259" key="1">
    <source>
        <dbReference type="PROSITE" id="PS50097"/>
    </source>
</evidence>
<organism evidence="2 3">
    <name type="scientific">Paraphaeosphaeria minitans</name>
    <dbReference type="NCBI Taxonomy" id="565426"/>
    <lineage>
        <taxon>Eukaryota</taxon>
        <taxon>Fungi</taxon>
        <taxon>Dikarya</taxon>
        <taxon>Ascomycota</taxon>
        <taxon>Pezizomycotina</taxon>
        <taxon>Dothideomycetes</taxon>
        <taxon>Pleosporomycetidae</taxon>
        <taxon>Pleosporales</taxon>
        <taxon>Massarineae</taxon>
        <taxon>Didymosphaeriaceae</taxon>
        <taxon>Paraphaeosphaeria</taxon>
    </lineage>
</organism>
<dbReference type="EMBL" id="WJXW01000010">
    <property type="protein sequence ID" value="KAF9732394.1"/>
    <property type="molecule type" value="Genomic_DNA"/>
</dbReference>
<feature type="domain" description="BTB" evidence="1">
    <location>
        <begin position="23"/>
        <end position="88"/>
    </location>
</feature>
<dbReference type="PROSITE" id="PS50097">
    <property type="entry name" value="BTB"/>
    <property type="match status" value="1"/>
</dbReference>
<accession>A0A9P6GDU4</accession>
<evidence type="ECO:0000313" key="2">
    <source>
        <dbReference type="EMBL" id="KAF9732394.1"/>
    </source>
</evidence>
<dbReference type="Proteomes" id="UP000756921">
    <property type="component" value="Unassembled WGS sequence"/>
</dbReference>
<dbReference type="SUPFAM" id="SSF54695">
    <property type="entry name" value="POZ domain"/>
    <property type="match status" value="1"/>
</dbReference>
<dbReference type="PANTHER" id="PTHR47843:SF5">
    <property type="entry name" value="BTB_POZ DOMAIN PROTEIN"/>
    <property type="match status" value="1"/>
</dbReference>
<proteinExistence type="predicted"/>
<sequence>MADAAVKRHMEAMQRLLETGKHSDFEITCQNETFKVHKAIVCPQSKSFEKALTFAAGKEAEERKIYLPHDDAAMVGLLVQYFYKAEYDPIIADPMVPHFCNNDYYYQCDNKVVCPHHICGPETCGDDCFRFVCPICQSVLKGNGEQLVTHAKMYEIAEKYDVTGEKGLSAEKFKRVCSELWDDPSFPIAANLAFSTTPDKDMGLCSCEEKTILSNPSLWEKSEIEVLLSNSPGLALEVRYA</sequence>
<keyword evidence="3" id="KW-1185">Reference proteome</keyword>
<evidence type="ECO:0000313" key="3">
    <source>
        <dbReference type="Proteomes" id="UP000756921"/>
    </source>
</evidence>
<dbReference type="Gene3D" id="3.30.710.10">
    <property type="entry name" value="Potassium Channel Kv1.1, Chain A"/>
    <property type="match status" value="1"/>
</dbReference>
<reference evidence="2" key="1">
    <citation type="journal article" date="2020" name="Mol. Plant Microbe Interact.">
        <title>Genome Sequence of the Biocontrol Agent Coniothyrium minitans strain Conio (IMI 134523).</title>
        <authorList>
            <person name="Patel D."/>
            <person name="Shittu T.A."/>
            <person name="Baroncelli R."/>
            <person name="Muthumeenakshi S."/>
            <person name="Osborne T.H."/>
            <person name="Janganan T.K."/>
            <person name="Sreenivasaprasad S."/>
        </authorList>
    </citation>
    <scope>NUCLEOTIDE SEQUENCE</scope>
    <source>
        <strain evidence="2">Conio</strain>
    </source>
</reference>